<dbReference type="AlphaFoldDB" id="A0A1Q3ES45"/>
<keyword evidence="2" id="KW-0285">Flavoprotein</keyword>
<dbReference type="InterPro" id="IPR023753">
    <property type="entry name" value="FAD/NAD-binding_dom"/>
</dbReference>
<dbReference type="InterPro" id="IPR029057">
    <property type="entry name" value="PRTase-like"/>
</dbReference>
<dbReference type="InterPro" id="IPR036188">
    <property type="entry name" value="FAD/NAD-bd_sf"/>
</dbReference>
<dbReference type="PRINTS" id="PR00368">
    <property type="entry name" value="FADPNR"/>
</dbReference>
<dbReference type="PRINTS" id="PR00469">
    <property type="entry name" value="PNDRDTASEII"/>
</dbReference>
<dbReference type="PANTHER" id="PTHR43735:SF3">
    <property type="entry name" value="FERROPTOSIS SUPPRESSOR PROTEIN 1"/>
    <property type="match status" value="1"/>
</dbReference>
<keyword evidence="7" id="KW-0328">Glycosyltransferase</keyword>
<evidence type="ECO:0000256" key="1">
    <source>
        <dbReference type="ARBA" id="ARBA00006442"/>
    </source>
</evidence>
<evidence type="ECO:0000313" key="8">
    <source>
        <dbReference type="Proteomes" id="UP000188533"/>
    </source>
</evidence>
<keyword evidence="3" id="KW-0274">FAD</keyword>
<evidence type="ECO:0000256" key="5">
    <source>
        <dbReference type="SAM" id="MobiDB-lite"/>
    </source>
</evidence>
<evidence type="ECO:0000256" key="4">
    <source>
        <dbReference type="ARBA" id="ARBA00023002"/>
    </source>
</evidence>
<comment type="caution">
    <text evidence="7">The sequence shown here is derived from an EMBL/GenBank/DDBJ whole genome shotgun (WGS) entry which is preliminary data.</text>
</comment>
<evidence type="ECO:0000256" key="2">
    <source>
        <dbReference type="ARBA" id="ARBA00022630"/>
    </source>
</evidence>
<dbReference type="PANTHER" id="PTHR43735">
    <property type="entry name" value="APOPTOSIS-INDUCING FACTOR 1"/>
    <property type="match status" value="1"/>
</dbReference>
<keyword evidence="4" id="KW-0560">Oxidoreductase</keyword>
<gene>
    <name evidence="7" type="ORF">LENED_012233</name>
</gene>
<feature type="region of interest" description="Disordered" evidence="5">
    <location>
        <begin position="173"/>
        <end position="223"/>
    </location>
</feature>
<evidence type="ECO:0000256" key="3">
    <source>
        <dbReference type="ARBA" id="ARBA00022827"/>
    </source>
</evidence>
<feature type="compositionally biased region" description="Polar residues" evidence="5">
    <location>
        <begin position="106"/>
        <end position="121"/>
    </location>
</feature>
<comment type="similarity">
    <text evidence="1">Belongs to the FAD-dependent oxidoreductase family.</text>
</comment>
<dbReference type="GO" id="GO:0016757">
    <property type="term" value="F:glycosyltransferase activity"/>
    <property type="evidence" value="ECO:0007669"/>
    <property type="project" value="UniProtKB-KW"/>
</dbReference>
<evidence type="ECO:0000313" key="7">
    <source>
        <dbReference type="EMBL" id="GAW10010.1"/>
    </source>
</evidence>
<organism evidence="7 8">
    <name type="scientific">Lentinula edodes</name>
    <name type="common">Shiitake mushroom</name>
    <name type="synonym">Lentinus edodes</name>
    <dbReference type="NCBI Taxonomy" id="5353"/>
    <lineage>
        <taxon>Eukaryota</taxon>
        <taxon>Fungi</taxon>
        <taxon>Dikarya</taxon>
        <taxon>Basidiomycota</taxon>
        <taxon>Agaricomycotina</taxon>
        <taxon>Agaricomycetes</taxon>
        <taxon>Agaricomycetidae</taxon>
        <taxon>Agaricales</taxon>
        <taxon>Marasmiineae</taxon>
        <taxon>Omphalotaceae</taxon>
        <taxon>Lentinula</taxon>
    </lineage>
</organism>
<dbReference type="STRING" id="5353.A0A1Q3ES45"/>
<dbReference type="GO" id="GO:0005737">
    <property type="term" value="C:cytoplasm"/>
    <property type="evidence" value="ECO:0007669"/>
    <property type="project" value="TreeGrafter"/>
</dbReference>
<protein>
    <submittedName>
        <fullName evidence="7">Xanthine phosphoribosyltransferase 1</fullName>
    </submittedName>
</protein>
<proteinExistence type="inferred from homology"/>
<keyword evidence="8" id="KW-1185">Reference proteome</keyword>
<dbReference type="Pfam" id="PF07992">
    <property type="entry name" value="Pyr_redox_2"/>
    <property type="match status" value="1"/>
</dbReference>
<sequence>MVVNSSSEEQMNVPSSNTPSPIKPAAKQVGKGNGRAFTRTKSISKSPSKYYPPAQPIDAEATKALHESLTSLLGKRRSEESVDGSRDGVRKRGDRADGKRPRPMRTKSTTFSDVQQHSSDNPFHAFKGDGNDDSFGFGHPDTIVLDVDSYQEQSMRVTYEDPEQRDEKRKLMRLLGSESKEETGKSEVRARTKGKESASAALSGESLRRKSSRKSTGTLGPLKRDTDSETVVIVGGGTGGVVVARYLSKTLDPRRHKLLLINKHPFRIILPASLRMLVSDKGKLEERILVPYDKVFINGNGTFIEGLVTKVNAGDNSNSGSLALSDGQVIEYDVLVLATGSKWDGPISFPDDSASVKAHIAARREEIAKANDILLVGGGAVGIELAGEIKDIWPRKSVTVLNRGAQLLNDTYSSKLRHGLRRQLVKRGVKVILDDYIEELPAESSGPVQIRTAHGKSLEPDLVLRTWGVQSNTAYLPSSFLTPSGTVKVLPSLQLPSHPNIFALGDLIEWDEQKTAAKAQMGHAPVVAKNVELYLKGMEGGFFPARVMRTFLREITTNKTLQIQAIGLSLYEPVDGVTEDKIGEQVIRTQWLGADAGKMLLGKRVLIVDEVDDTRKTLSYALTELRKDVEAELLNYPEVDRDALRASTKFGIFVVHNKNKPKLAELPEGTLYYSGEEVDDVWLDYPWESTNIEEHDKFAALDEQNAAAKTVDVRV</sequence>
<accession>A0A1Q3ES45</accession>
<feature type="compositionally biased region" description="Basic and acidic residues" evidence="5">
    <location>
        <begin position="76"/>
        <end position="100"/>
    </location>
</feature>
<feature type="region of interest" description="Disordered" evidence="5">
    <location>
        <begin position="1"/>
        <end position="134"/>
    </location>
</feature>
<reference evidence="7 8" key="2">
    <citation type="submission" date="2017-02" db="EMBL/GenBank/DDBJ databases">
        <title>A genome survey and senescence transcriptome analysis in Lentinula edodes.</title>
        <authorList>
            <person name="Sakamoto Y."/>
            <person name="Nakade K."/>
            <person name="Sato S."/>
            <person name="Yoshida Y."/>
            <person name="Miyazaki K."/>
            <person name="Natsume S."/>
            <person name="Konno N."/>
        </authorList>
    </citation>
    <scope>NUCLEOTIDE SEQUENCE [LARGE SCALE GENOMIC DNA]</scope>
    <source>
        <strain evidence="7 8">NBRC 111202</strain>
    </source>
</reference>
<dbReference type="GO" id="GO:0050660">
    <property type="term" value="F:flavin adenine dinucleotide binding"/>
    <property type="evidence" value="ECO:0007669"/>
    <property type="project" value="TreeGrafter"/>
</dbReference>
<dbReference type="SUPFAM" id="SSF53271">
    <property type="entry name" value="PRTase-like"/>
    <property type="match status" value="1"/>
</dbReference>
<feature type="compositionally biased region" description="Low complexity" evidence="5">
    <location>
        <begin position="41"/>
        <end position="52"/>
    </location>
</feature>
<keyword evidence="7" id="KW-0808">Transferase</keyword>
<dbReference type="Gene3D" id="3.50.50.60">
    <property type="entry name" value="FAD/NAD(P)-binding domain"/>
    <property type="match status" value="2"/>
</dbReference>
<feature type="domain" description="FAD/NAD(P)-binding" evidence="6">
    <location>
        <begin position="230"/>
        <end position="519"/>
    </location>
</feature>
<dbReference type="GO" id="GO:0004174">
    <property type="term" value="F:electron-transferring-flavoprotein dehydrogenase activity"/>
    <property type="evidence" value="ECO:0007669"/>
    <property type="project" value="TreeGrafter"/>
</dbReference>
<evidence type="ECO:0000259" key="6">
    <source>
        <dbReference type="Pfam" id="PF07992"/>
    </source>
</evidence>
<name>A0A1Q3ES45_LENED</name>
<feature type="compositionally biased region" description="Basic and acidic residues" evidence="5">
    <location>
        <begin position="178"/>
        <end position="196"/>
    </location>
</feature>
<dbReference type="SUPFAM" id="SSF51905">
    <property type="entry name" value="FAD/NAD(P)-binding domain"/>
    <property type="match status" value="1"/>
</dbReference>
<dbReference type="EMBL" id="BDGU01001498">
    <property type="protein sequence ID" value="GAW10010.1"/>
    <property type="molecule type" value="Genomic_DNA"/>
</dbReference>
<dbReference type="CDD" id="cd06223">
    <property type="entry name" value="PRTases_typeI"/>
    <property type="match status" value="1"/>
</dbReference>
<reference evidence="7 8" key="1">
    <citation type="submission" date="2016-08" db="EMBL/GenBank/DDBJ databases">
        <authorList>
            <consortium name="Lentinula edodes genome sequencing consortium"/>
            <person name="Sakamoto Y."/>
            <person name="Nakade K."/>
            <person name="Sato S."/>
            <person name="Yoshida Y."/>
            <person name="Miyazaki K."/>
            <person name="Natsume S."/>
            <person name="Konno N."/>
        </authorList>
    </citation>
    <scope>NUCLEOTIDE SEQUENCE [LARGE SCALE GENOMIC DNA]</scope>
    <source>
        <strain evidence="7 8">NBRC 111202</strain>
    </source>
</reference>
<feature type="compositionally biased region" description="Polar residues" evidence="5">
    <location>
        <begin position="1"/>
        <end position="20"/>
    </location>
</feature>
<dbReference type="Gene3D" id="3.40.50.2020">
    <property type="match status" value="1"/>
</dbReference>
<dbReference type="Proteomes" id="UP000188533">
    <property type="component" value="Unassembled WGS sequence"/>
</dbReference>
<dbReference type="InterPro" id="IPR000836">
    <property type="entry name" value="PRTase_dom"/>
</dbReference>